<dbReference type="EMBL" id="JBGXBU010000009">
    <property type="protein sequence ID" value="MFM4894533.1"/>
    <property type="molecule type" value="Genomic_DNA"/>
</dbReference>
<evidence type="ECO:0000313" key="3">
    <source>
        <dbReference type="Proteomes" id="UP001630969"/>
    </source>
</evidence>
<dbReference type="InterPro" id="IPR021255">
    <property type="entry name" value="DUF2807"/>
</dbReference>
<proteinExistence type="predicted"/>
<feature type="domain" description="Putative auto-transporter adhesin head GIN" evidence="1">
    <location>
        <begin position="50"/>
        <end position="224"/>
    </location>
</feature>
<organism evidence="2 3">
    <name type="scientific">Aeromonas bivalvium</name>
    <dbReference type="NCBI Taxonomy" id="440079"/>
    <lineage>
        <taxon>Bacteria</taxon>
        <taxon>Pseudomonadati</taxon>
        <taxon>Pseudomonadota</taxon>
        <taxon>Gammaproteobacteria</taxon>
        <taxon>Aeromonadales</taxon>
        <taxon>Aeromonadaceae</taxon>
        <taxon>Aeromonas</taxon>
    </lineage>
</organism>
<protein>
    <submittedName>
        <fullName evidence="2">Head GIN domain-containing protein</fullName>
    </submittedName>
</protein>
<dbReference type="Pfam" id="PF10988">
    <property type="entry name" value="DUF2807"/>
    <property type="match status" value="1"/>
</dbReference>
<dbReference type="Proteomes" id="UP001630969">
    <property type="component" value="Unassembled WGS sequence"/>
</dbReference>
<dbReference type="PANTHER" id="PTHR39200">
    <property type="entry name" value="HYPOTHETICAL EXPORTED PROTEIN"/>
    <property type="match status" value="1"/>
</dbReference>
<name>A0ABW9GWB3_9GAMM</name>
<comment type="caution">
    <text evidence="2">The sequence shown here is derived from an EMBL/GenBank/DDBJ whole genome shotgun (WGS) entry which is preliminary data.</text>
</comment>
<dbReference type="RefSeq" id="WP_408791621.1">
    <property type="nucleotide sequence ID" value="NZ_JBGXBU010000009.1"/>
</dbReference>
<dbReference type="PANTHER" id="PTHR39200:SF1">
    <property type="entry name" value="AUTO-TRANSPORTER ADHESIN HEAD GIN DOMAIN-CONTAINING PROTEIN-RELATED"/>
    <property type="match status" value="1"/>
</dbReference>
<dbReference type="GeneID" id="97221914"/>
<sequence length="241" mass="25151">MKQMMVVMVLALGLAGCSWQDDEVIRGQGATVVAQLPLGDRVDRILAVVPADIRLVHGSERGIRVEGQENLLPYLTFSESGRKLEIEVKEGYRLSTDEGLKVTITLPSLRELALAGSSRAEVGAFEGDELTLSLAGSGGIRTDRLEVRSLEGNIAGSGDLALGQGHADSLTFNIAGSGGIAAGDLQAREVEIKIAGSGDVAVRAAQRLTATIAGSGNIDYWGDPEIESEIAGSGQLVRQGG</sequence>
<accession>A0ABW9GWB3</accession>
<gene>
    <name evidence="2" type="ORF">ACEUDJ_16930</name>
</gene>
<dbReference type="PROSITE" id="PS51257">
    <property type="entry name" value="PROKAR_LIPOPROTEIN"/>
    <property type="match status" value="1"/>
</dbReference>
<reference evidence="2 3" key="1">
    <citation type="submission" date="2024-09" db="EMBL/GenBank/DDBJ databases">
        <title>Aeromonas strains Genome sequencing and assembly.</title>
        <authorList>
            <person name="Hu X."/>
            <person name="Tang B."/>
        </authorList>
    </citation>
    <scope>NUCLEOTIDE SEQUENCE [LARGE SCALE GENOMIC DNA]</scope>
    <source>
        <strain evidence="2 3">NB23SCDHY001</strain>
    </source>
</reference>
<evidence type="ECO:0000259" key="1">
    <source>
        <dbReference type="Pfam" id="PF10988"/>
    </source>
</evidence>
<dbReference type="Gene3D" id="2.160.20.120">
    <property type="match status" value="1"/>
</dbReference>
<evidence type="ECO:0000313" key="2">
    <source>
        <dbReference type="EMBL" id="MFM4894533.1"/>
    </source>
</evidence>
<keyword evidence="3" id="KW-1185">Reference proteome</keyword>